<reference evidence="1" key="1">
    <citation type="submission" date="2019-11" db="EMBL/GenBank/DDBJ databases">
        <authorList>
            <person name="Feng L."/>
        </authorList>
    </citation>
    <scope>NUCLEOTIDE SEQUENCE</scope>
    <source>
        <strain evidence="1">BhanseniiLFYP23</strain>
    </source>
</reference>
<dbReference type="AlphaFoldDB" id="A0A6N2VA63"/>
<sequence>MKELYETPTVEFIEFDSEEVITMSTGTGTDTGLDNLIDSNNTGWGA</sequence>
<organism evidence="1">
    <name type="scientific">Blautia hansenii</name>
    <name type="common">Ruminococcus hansenii</name>
    <dbReference type="NCBI Taxonomy" id="1322"/>
    <lineage>
        <taxon>Bacteria</taxon>
        <taxon>Bacillati</taxon>
        <taxon>Bacillota</taxon>
        <taxon>Clostridia</taxon>
        <taxon>Lachnospirales</taxon>
        <taxon>Lachnospiraceae</taxon>
        <taxon>Blautia</taxon>
    </lineage>
</organism>
<protein>
    <submittedName>
        <fullName evidence="1">Uncharacterized protein</fullName>
    </submittedName>
</protein>
<dbReference type="RefSeq" id="WP_421732683.1">
    <property type="nucleotide sequence ID" value="NZ_CACRSY010000015.1"/>
</dbReference>
<gene>
    <name evidence="1" type="ORF">BHLFYP23_00912</name>
</gene>
<name>A0A6N2VA63_BLAHA</name>
<accession>A0A6N2VA63</accession>
<dbReference type="EMBL" id="CACRSY010000015">
    <property type="protein sequence ID" value="VYT26363.1"/>
    <property type="molecule type" value="Genomic_DNA"/>
</dbReference>
<evidence type="ECO:0000313" key="1">
    <source>
        <dbReference type="EMBL" id="VYT26363.1"/>
    </source>
</evidence>
<proteinExistence type="predicted"/>